<sequence length="62" mass="6388">MHAASVRRPAGAAPAGRPPCAIVAHGAARRLPPTCTHCAQVAAPVCTQPPCGDYEAALRRLF</sequence>
<dbReference type="EMBL" id="KV230241">
    <property type="protein sequence ID" value="KZT75527.1"/>
    <property type="molecule type" value="Genomic_DNA"/>
</dbReference>
<proteinExistence type="predicted"/>
<gene>
    <name evidence="1" type="ORF">F511_47448</name>
</gene>
<protein>
    <submittedName>
        <fullName evidence="1">Uncharacterized protein</fullName>
    </submittedName>
</protein>
<accession>A0A2Z6ZQZ7</accession>
<keyword evidence="2" id="KW-1185">Reference proteome</keyword>
<dbReference type="Proteomes" id="UP000250235">
    <property type="component" value="Unassembled WGS sequence"/>
</dbReference>
<organism evidence="1 2">
    <name type="scientific">Dorcoceras hygrometricum</name>
    <dbReference type="NCBI Taxonomy" id="472368"/>
    <lineage>
        <taxon>Eukaryota</taxon>
        <taxon>Viridiplantae</taxon>
        <taxon>Streptophyta</taxon>
        <taxon>Embryophyta</taxon>
        <taxon>Tracheophyta</taxon>
        <taxon>Spermatophyta</taxon>
        <taxon>Magnoliopsida</taxon>
        <taxon>eudicotyledons</taxon>
        <taxon>Gunneridae</taxon>
        <taxon>Pentapetalae</taxon>
        <taxon>asterids</taxon>
        <taxon>lamiids</taxon>
        <taxon>Lamiales</taxon>
        <taxon>Gesneriaceae</taxon>
        <taxon>Didymocarpoideae</taxon>
        <taxon>Trichosporeae</taxon>
        <taxon>Loxocarpinae</taxon>
        <taxon>Dorcoceras</taxon>
    </lineage>
</organism>
<name>A0A2Z6ZQZ7_9LAMI</name>
<dbReference type="AlphaFoldDB" id="A0A2Z6ZQZ7"/>
<evidence type="ECO:0000313" key="1">
    <source>
        <dbReference type="EMBL" id="KZT75527.1"/>
    </source>
</evidence>
<evidence type="ECO:0000313" key="2">
    <source>
        <dbReference type="Proteomes" id="UP000250235"/>
    </source>
</evidence>
<reference evidence="1 2" key="1">
    <citation type="journal article" date="2015" name="Proc. Natl. Acad. Sci. U.S.A.">
        <title>The resurrection genome of Boea hygrometrica: A blueprint for survival of dehydration.</title>
        <authorList>
            <person name="Xiao L."/>
            <person name="Yang G."/>
            <person name="Zhang L."/>
            <person name="Yang X."/>
            <person name="Zhao S."/>
            <person name="Ji Z."/>
            <person name="Zhou Q."/>
            <person name="Hu M."/>
            <person name="Wang Y."/>
            <person name="Chen M."/>
            <person name="Xu Y."/>
            <person name="Jin H."/>
            <person name="Xiao X."/>
            <person name="Hu G."/>
            <person name="Bao F."/>
            <person name="Hu Y."/>
            <person name="Wan P."/>
            <person name="Li L."/>
            <person name="Deng X."/>
            <person name="Kuang T."/>
            <person name="Xiang C."/>
            <person name="Zhu J.K."/>
            <person name="Oliver M.J."/>
            <person name="He Y."/>
        </authorList>
    </citation>
    <scope>NUCLEOTIDE SEQUENCE [LARGE SCALE GENOMIC DNA]</scope>
    <source>
        <strain evidence="2">cv. XS01</strain>
    </source>
</reference>